<gene>
    <name evidence="2" type="ORF">GCM10022229_12610</name>
</gene>
<accession>A0ABP7MCV4</accession>
<protein>
    <recommendedName>
        <fullName evidence="1">DUF4474 domain-containing protein</fullName>
    </recommendedName>
</protein>
<feature type="domain" description="DUF4474" evidence="1">
    <location>
        <begin position="137"/>
        <end position="314"/>
    </location>
</feature>
<reference evidence="3" key="1">
    <citation type="journal article" date="2019" name="Int. J. Syst. Evol. Microbiol.">
        <title>The Global Catalogue of Microorganisms (GCM) 10K type strain sequencing project: providing services to taxonomists for standard genome sequencing and annotation.</title>
        <authorList>
            <consortium name="The Broad Institute Genomics Platform"/>
            <consortium name="The Broad Institute Genome Sequencing Center for Infectious Disease"/>
            <person name="Wu L."/>
            <person name="Ma J."/>
        </authorList>
    </citation>
    <scope>NUCLEOTIDE SEQUENCE [LARGE SCALE GENOMIC DNA]</scope>
    <source>
        <strain evidence="3">JCM 16916</strain>
    </source>
</reference>
<comment type="caution">
    <text evidence="2">The sequence shown here is derived from an EMBL/GenBank/DDBJ whole genome shotgun (WGS) entry which is preliminary data.</text>
</comment>
<name>A0ABP7MCV4_9GAMM</name>
<dbReference type="Proteomes" id="UP001501727">
    <property type="component" value="Unassembled WGS sequence"/>
</dbReference>
<proteinExistence type="predicted"/>
<evidence type="ECO:0000259" key="1">
    <source>
        <dbReference type="Pfam" id="PF14751"/>
    </source>
</evidence>
<organism evidence="2 3">
    <name type="scientific">Luteimonas lutimaris</name>
    <dbReference type="NCBI Taxonomy" id="698645"/>
    <lineage>
        <taxon>Bacteria</taxon>
        <taxon>Pseudomonadati</taxon>
        <taxon>Pseudomonadota</taxon>
        <taxon>Gammaproteobacteria</taxon>
        <taxon>Lysobacterales</taxon>
        <taxon>Lysobacteraceae</taxon>
        <taxon>Luteimonas</taxon>
    </lineage>
</organism>
<dbReference type="Pfam" id="PF14751">
    <property type="entry name" value="DUF4474"/>
    <property type="match status" value="1"/>
</dbReference>
<dbReference type="InterPro" id="IPR029322">
    <property type="entry name" value="DUF4474"/>
</dbReference>
<evidence type="ECO:0000313" key="2">
    <source>
        <dbReference type="EMBL" id="GAA3920411.1"/>
    </source>
</evidence>
<dbReference type="EMBL" id="BAAAZU010000004">
    <property type="protein sequence ID" value="GAA3920411.1"/>
    <property type="molecule type" value="Genomic_DNA"/>
</dbReference>
<keyword evidence="3" id="KW-1185">Reference proteome</keyword>
<evidence type="ECO:0000313" key="3">
    <source>
        <dbReference type="Proteomes" id="UP001501727"/>
    </source>
</evidence>
<sequence length="330" mass="35345">MASPDPSVDTLMTNPLEAARQFYQQTVHPFLEDVGGAVSDVGGAVVDAGGDVVEAVREEGVFNVAGDLARFGARQTVDVLAQLQQRSPADFVDWLTGPEGPSFADATAQVPGLQQAIGDVIDGAMDNPMVAGAVGQAFGFEYAPGRDFYTTNEGSLQSYFGFHDAYDSVGKLLGMDLDDQVVEFEVDGTEYRLELWQGSYGSGGAFGGEIGFYTRHTGERGPLGDLLERIPGYYSSAAGDDQIEMSQTIYNTKTGEEYFTNEGLGADDGEHYWNLAIRTDPGVNHEDIGQRGELVLKDPEVAQAMCDAMVAQGIDATLGDDGLTITYDWP</sequence>